<comment type="caution">
    <text evidence="1">The sequence shown here is derived from an EMBL/GenBank/DDBJ whole genome shotgun (WGS) entry which is preliminary data.</text>
</comment>
<sequence length="196" mass="22959">MTRKSELENLLKQNNYVLSRKQLTKKNFSGQQIKSYLNNNTLILIDKGIYGSPNHLEDAFYIIQLRLKKGIISLRSALYLYGLSDRVPDKIDLTFPRGYKNSQLKEQIVPHQQVLQMYNLGIEIVKTPSGNNVRVYSIDRTMAEILRPQNHIDPEIINKAYKQYLKQPNKNIAKLLYFARKFKTVKKVQEYLEILL</sequence>
<dbReference type="RefSeq" id="WP_046324165.1">
    <property type="nucleotide sequence ID" value="NZ_JBHTMT010000011.1"/>
</dbReference>
<dbReference type="EMBL" id="JXLI01000005">
    <property type="protein sequence ID" value="KJY58176.1"/>
    <property type="molecule type" value="Genomic_DNA"/>
</dbReference>
<organism evidence="1 2">
    <name type="scientific">Lactobacillus melliventris</name>
    <dbReference type="NCBI Taxonomy" id="1218507"/>
    <lineage>
        <taxon>Bacteria</taxon>
        <taxon>Bacillati</taxon>
        <taxon>Bacillota</taxon>
        <taxon>Bacilli</taxon>
        <taxon>Lactobacillales</taxon>
        <taxon>Lactobacillaceae</taxon>
        <taxon>Lactobacillus</taxon>
    </lineage>
</organism>
<evidence type="ECO:0008006" key="3">
    <source>
        <dbReference type="Google" id="ProtNLM"/>
    </source>
</evidence>
<dbReference type="PATRIC" id="fig|1218507.3.peg.373"/>
<accession>A0A0F4LKT2</accession>
<proteinExistence type="predicted"/>
<dbReference type="AlphaFoldDB" id="A0A0F4LKT2"/>
<dbReference type="HOGENOM" id="CLU_089333_1_2_9"/>
<dbReference type="Proteomes" id="UP000033531">
    <property type="component" value="Unassembled WGS sequence"/>
</dbReference>
<dbReference type="OrthoDB" id="9801429at2"/>
<evidence type="ECO:0000313" key="1">
    <source>
        <dbReference type="EMBL" id="KJY58176.1"/>
    </source>
</evidence>
<evidence type="ECO:0000313" key="2">
    <source>
        <dbReference type="Proteomes" id="UP000033531"/>
    </source>
</evidence>
<name>A0A0F4LKT2_9LACO</name>
<dbReference type="STRING" id="1218507.JF74_02120"/>
<gene>
    <name evidence="1" type="ORF">JF74_02120</name>
</gene>
<reference evidence="1 2" key="1">
    <citation type="submission" date="2015-01" db="EMBL/GenBank/DDBJ databases">
        <title>Comparative genomics of the lactic acid bacteria isolated from the honey bee gut.</title>
        <authorList>
            <person name="Ellegaard K.M."/>
            <person name="Tamarit D."/>
            <person name="Javelind E."/>
            <person name="Olofsson T."/>
            <person name="Andersson S.G."/>
            <person name="Vasquez A."/>
        </authorList>
    </citation>
    <scope>NUCLEOTIDE SEQUENCE [LARGE SCALE GENOMIC DNA]</scope>
    <source>
        <strain evidence="1 2">Hma8</strain>
    </source>
</reference>
<protein>
    <recommendedName>
        <fullName evidence="3">Abortive infection protein AbiGI</fullName>
    </recommendedName>
</protein>